<reference evidence="2 3" key="1">
    <citation type="submission" date="2017-07" db="EMBL/GenBank/DDBJ databases">
        <title>Complete genome sequence of Oryzomicrobium terrae TPP412.</title>
        <authorList>
            <person name="Chiu L.-W."/>
            <person name="Lo K.-J."/>
            <person name="Tsai Y.-M."/>
            <person name="Lin S.-S."/>
            <person name="Kuo C.-H."/>
            <person name="Liu C.-T."/>
        </authorList>
    </citation>
    <scope>NUCLEOTIDE SEQUENCE [LARGE SCALE GENOMIC DNA]</scope>
    <source>
        <strain evidence="2 3">TPP412</strain>
    </source>
</reference>
<protein>
    <recommendedName>
        <fullName evidence="1">NAD(P)-binding domain-containing protein</fullName>
    </recommendedName>
</protein>
<dbReference type="GO" id="GO:0016646">
    <property type="term" value="F:oxidoreductase activity, acting on the CH-NH group of donors, NAD or NADP as acceptor"/>
    <property type="evidence" value="ECO:0007669"/>
    <property type="project" value="TreeGrafter"/>
</dbReference>
<dbReference type="InterPro" id="IPR016040">
    <property type="entry name" value="NAD(P)-bd_dom"/>
</dbReference>
<dbReference type="SUPFAM" id="SSF51735">
    <property type="entry name" value="NAD(P)-binding Rossmann-fold domains"/>
    <property type="match status" value="1"/>
</dbReference>
<proteinExistence type="predicted"/>
<dbReference type="PANTHER" id="PTHR43355">
    <property type="entry name" value="FLAVIN REDUCTASE (NADPH)"/>
    <property type="match status" value="1"/>
</dbReference>
<evidence type="ECO:0000313" key="3">
    <source>
        <dbReference type="Proteomes" id="UP000323671"/>
    </source>
</evidence>
<dbReference type="EMBL" id="CP022579">
    <property type="protein sequence ID" value="QEL65266.1"/>
    <property type="molecule type" value="Genomic_DNA"/>
</dbReference>
<dbReference type="InterPro" id="IPR036291">
    <property type="entry name" value="NAD(P)-bd_dom_sf"/>
</dbReference>
<dbReference type="InterPro" id="IPR051606">
    <property type="entry name" value="Polyketide_Oxido-like"/>
</dbReference>
<evidence type="ECO:0000259" key="1">
    <source>
        <dbReference type="Pfam" id="PF13460"/>
    </source>
</evidence>
<keyword evidence="3" id="KW-1185">Reference proteome</keyword>
<dbReference type="Proteomes" id="UP000323671">
    <property type="component" value="Chromosome"/>
</dbReference>
<name>A0A5C1E8G5_9RHOO</name>
<dbReference type="KEGG" id="otr:OTERR_17900"/>
<evidence type="ECO:0000313" key="2">
    <source>
        <dbReference type="EMBL" id="QEL65266.1"/>
    </source>
</evidence>
<organism evidence="2 3">
    <name type="scientific">Oryzomicrobium terrae</name>
    <dbReference type="NCBI Taxonomy" id="1735038"/>
    <lineage>
        <taxon>Bacteria</taxon>
        <taxon>Pseudomonadati</taxon>
        <taxon>Pseudomonadota</taxon>
        <taxon>Betaproteobacteria</taxon>
        <taxon>Rhodocyclales</taxon>
        <taxon>Rhodocyclaceae</taxon>
        <taxon>Oryzomicrobium</taxon>
    </lineage>
</organism>
<feature type="domain" description="NAD(P)-binding" evidence="1">
    <location>
        <begin position="7"/>
        <end position="196"/>
    </location>
</feature>
<dbReference type="Pfam" id="PF13460">
    <property type="entry name" value="NAD_binding_10"/>
    <property type="match status" value="1"/>
</dbReference>
<dbReference type="PANTHER" id="PTHR43355:SF2">
    <property type="entry name" value="FLAVIN REDUCTASE (NADPH)"/>
    <property type="match status" value="1"/>
</dbReference>
<dbReference type="RefSeq" id="WP_149425563.1">
    <property type="nucleotide sequence ID" value="NZ_CP022579.1"/>
</dbReference>
<accession>A0A5C1E8G5</accession>
<dbReference type="AlphaFoldDB" id="A0A5C1E8G5"/>
<dbReference type="CDD" id="cd05244">
    <property type="entry name" value="BVR-B_like_SDR_a"/>
    <property type="match status" value="1"/>
</dbReference>
<sequence length="212" mass="22265">MKIALIGATGFIGSNLLNEALARGHQVTALVGHPEKLAPQANLTAVKADVNDTAALAGLLAGHQVVISAFSGHAQSDVYGYYVAGVKSIVAAVKQAGVPRFLIVGGAGSLDVAPGLQLLDTPEFPAQWKGTAEGAREVLKLLRQEPDLNWTMLSPAALIAPGQRTGKFRLGTDQLLTNAEGKSEISVEDYAVAMLDEVETPAHARRRFTVGY</sequence>
<dbReference type="Gene3D" id="3.40.50.720">
    <property type="entry name" value="NAD(P)-binding Rossmann-like Domain"/>
    <property type="match status" value="1"/>
</dbReference>
<gene>
    <name evidence="2" type="ORF">OTERR_17900</name>
</gene>